<sequence>MPIRYSRQLAMWRIVPNQAPIPTHRCVEPSARQPLTSPFLVSVQGCLALSLGVDFSTVDFAKNSLISFIATPLKKIIIGICDTITISLIFTYHHLRKRLKYQLPVIAITKSIPNYVSGSHY</sequence>
<dbReference type="Proteomes" id="UP000238916">
    <property type="component" value="Unassembled WGS sequence"/>
</dbReference>
<reference evidence="2" key="1">
    <citation type="submission" date="2018-02" db="EMBL/GenBank/DDBJ databases">
        <authorList>
            <person name="Hausmann B."/>
        </authorList>
    </citation>
    <scope>NUCLEOTIDE SEQUENCE [LARGE SCALE GENOMIC DNA]</scope>
    <source>
        <strain evidence="2">Peat soil MAG SbF1</strain>
    </source>
</reference>
<accession>A0A2U3L5T2</accession>
<gene>
    <name evidence="1" type="ORF">SBF1_3820004</name>
</gene>
<dbReference type="EMBL" id="OMOF01000315">
    <property type="protein sequence ID" value="SPF47274.1"/>
    <property type="molecule type" value="Genomic_DNA"/>
</dbReference>
<evidence type="ECO:0000313" key="2">
    <source>
        <dbReference type="Proteomes" id="UP000238916"/>
    </source>
</evidence>
<organism evidence="1 2">
    <name type="scientific">Candidatus Desulfosporosinus infrequens</name>
    <dbReference type="NCBI Taxonomy" id="2043169"/>
    <lineage>
        <taxon>Bacteria</taxon>
        <taxon>Bacillati</taxon>
        <taxon>Bacillota</taxon>
        <taxon>Clostridia</taxon>
        <taxon>Eubacteriales</taxon>
        <taxon>Desulfitobacteriaceae</taxon>
        <taxon>Desulfosporosinus</taxon>
    </lineage>
</organism>
<dbReference type="AlphaFoldDB" id="A0A2U3L5T2"/>
<proteinExistence type="predicted"/>
<evidence type="ECO:0000313" key="1">
    <source>
        <dbReference type="EMBL" id="SPF47274.1"/>
    </source>
</evidence>
<name>A0A2U3L5T2_9FIRM</name>
<protein>
    <submittedName>
        <fullName evidence="1">Uncharacterized protein</fullName>
    </submittedName>
</protein>